<dbReference type="AlphaFoldDB" id="A0A444V340"/>
<evidence type="ECO:0000256" key="3">
    <source>
        <dbReference type="ARBA" id="ARBA00022989"/>
    </source>
</evidence>
<organism evidence="7 8">
    <name type="scientific">Acipenser ruthenus</name>
    <name type="common">Sterlet sturgeon</name>
    <dbReference type="NCBI Taxonomy" id="7906"/>
    <lineage>
        <taxon>Eukaryota</taxon>
        <taxon>Metazoa</taxon>
        <taxon>Chordata</taxon>
        <taxon>Craniata</taxon>
        <taxon>Vertebrata</taxon>
        <taxon>Euteleostomi</taxon>
        <taxon>Actinopterygii</taxon>
        <taxon>Chondrostei</taxon>
        <taxon>Acipenseriformes</taxon>
        <taxon>Acipenseridae</taxon>
        <taxon>Acipenser</taxon>
    </lineage>
</organism>
<comment type="similarity">
    <text evidence="5">Belongs to the ENTREP family.</text>
</comment>
<feature type="transmembrane region" description="Helical" evidence="6">
    <location>
        <begin position="112"/>
        <end position="139"/>
    </location>
</feature>
<keyword evidence="4 6" id="KW-0472">Membrane</keyword>
<dbReference type="InterPro" id="IPR030431">
    <property type="entry name" value="ENTREP1-3"/>
</dbReference>
<name>A0A444V340_ACIRT</name>
<gene>
    <name evidence="7" type="ORF">EOD39_17558</name>
</gene>
<evidence type="ECO:0000256" key="5">
    <source>
        <dbReference type="ARBA" id="ARBA00034309"/>
    </source>
</evidence>
<dbReference type="GO" id="GO:0016020">
    <property type="term" value="C:membrane"/>
    <property type="evidence" value="ECO:0007669"/>
    <property type="project" value="UniProtKB-SubCell"/>
</dbReference>
<keyword evidence="3 6" id="KW-1133">Transmembrane helix</keyword>
<sequence length="152" mass="16657">MLADLGIKEACPLGEISKESLEGLRPSLDLIFVPDFASAIVGELIPHNLPKVKNQSFKVEHHRVHHISDSDGVCVCCQMHHQSLGCSSNLGETLKLNSLRDCNTIRLRLKELLFSVCALNVISTIVCALATAMCCMQMVSADVLQMQDPLRS</sequence>
<keyword evidence="8" id="KW-1185">Reference proteome</keyword>
<proteinExistence type="inferred from homology"/>
<evidence type="ECO:0000256" key="6">
    <source>
        <dbReference type="SAM" id="Phobius"/>
    </source>
</evidence>
<evidence type="ECO:0000313" key="8">
    <source>
        <dbReference type="Proteomes" id="UP000289886"/>
    </source>
</evidence>
<comment type="caution">
    <text evidence="7">The sequence shown here is derived from an EMBL/GenBank/DDBJ whole genome shotgun (WGS) entry which is preliminary data.</text>
</comment>
<reference evidence="7 8" key="1">
    <citation type="submission" date="2019-01" db="EMBL/GenBank/DDBJ databases">
        <title>Draft Genome and Complete Hox-Cluster Characterization of the Sterlet Sturgeon (Acipenser ruthenus).</title>
        <authorList>
            <person name="Wei Q."/>
        </authorList>
    </citation>
    <scope>NUCLEOTIDE SEQUENCE [LARGE SCALE GENOMIC DNA]</scope>
    <source>
        <strain evidence="7">WHYD16114868_AA</strain>
        <tissue evidence="7">Blood</tissue>
    </source>
</reference>
<dbReference type="PANTHER" id="PTHR17615">
    <property type="entry name" value="PROTEIN FAM189A"/>
    <property type="match status" value="1"/>
</dbReference>
<dbReference type="PANTHER" id="PTHR17615:SF6">
    <property type="entry name" value="PROTEIN ENTREP2"/>
    <property type="match status" value="1"/>
</dbReference>
<evidence type="ECO:0000256" key="4">
    <source>
        <dbReference type="ARBA" id="ARBA00023136"/>
    </source>
</evidence>
<protein>
    <submittedName>
        <fullName evidence="7">Protein FAM189A1</fullName>
    </submittedName>
</protein>
<accession>A0A444V340</accession>
<evidence type="ECO:0000256" key="2">
    <source>
        <dbReference type="ARBA" id="ARBA00022692"/>
    </source>
</evidence>
<evidence type="ECO:0000313" key="7">
    <source>
        <dbReference type="EMBL" id="RXM94833.1"/>
    </source>
</evidence>
<dbReference type="EMBL" id="SCEB01002941">
    <property type="protein sequence ID" value="RXM94833.1"/>
    <property type="molecule type" value="Genomic_DNA"/>
</dbReference>
<comment type="subcellular location">
    <subcellularLocation>
        <location evidence="1">Membrane</location>
    </subcellularLocation>
</comment>
<dbReference type="Proteomes" id="UP000289886">
    <property type="component" value="Unassembled WGS sequence"/>
</dbReference>
<evidence type="ECO:0000256" key="1">
    <source>
        <dbReference type="ARBA" id="ARBA00004370"/>
    </source>
</evidence>
<keyword evidence="2 6" id="KW-0812">Transmembrane</keyword>